<evidence type="ECO:0000313" key="2">
    <source>
        <dbReference type="Proteomes" id="UP001234989"/>
    </source>
</evidence>
<gene>
    <name evidence="1" type="ORF">MTR67_019887</name>
</gene>
<dbReference type="EMBL" id="CP133615">
    <property type="protein sequence ID" value="WMV26502.1"/>
    <property type="molecule type" value="Genomic_DNA"/>
</dbReference>
<dbReference type="Proteomes" id="UP001234989">
    <property type="component" value="Chromosome 4"/>
</dbReference>
<evidence type="ECO:0000313" key="1">
    <source>
        <dbReference type="EMBL" id="WMV26502.1"/>
    </source>
</evidence>
<reference evidence="1" key="1">
    <citation type="submission" date="2023-08" db="EMBL/GenBank/DDBJ databases">
        <title>A de novo genome assembly of Solanum verrucosum Schlechtendal, a Mexican diploid species geographically isolated from the other diploid A-genome species in potato relatives.</title>
        <authorList>
            <person name="Hosaka K."/>
        </authorList>
    </citation>
    <scope>NUCLEOTIDE SEQUENCE</scope>
    <source>
        <tissue evidence="1">Young leaves</tissue>
    </source>
</reference>
<protein>
    <submittedName>
        <fullName evidence="1">Uncharacterized protein</fullName>
    </submittedName>
</protein>
<dbReference type="AlphaFoldDB" id="A0AAF0QMA7"/>
<accession>A0AAF0QMA7</accession>
<proteinExistence type="predicted"/>
<organism evidence="1 2">
    <name type="scientific">Solanum verrucosum</name>
    <dbReference type="NCBI Taxonomy" id="315347"/>
    <lineage>
        <taxon>Eukaryota</taxon>
        <taxon>Viridiplantae</taxon>
        <taxon>Streptophyta</taxon>
        <taxon>Embryophyta</taxon>
        <taxon>Tracheophyta</taxon>
        <taxon>Spermatophyta</taxon>
        <taxon>Magnoliopsida</taxon>
        <taxon>eudicotyledons</taxon>
        <taxon>Gunneridae</taxon>
        <taxon>Pentapetalae</taxon>
        <taxon>asterids</taxon>
        <taxon>lamiids</taxon>
        <taxon>Solanales</taxon>
        <taxon>Solanaceae</taxon>
        <taxon>Solanoideae</taxon>
        <taxon>Solaneae</taxon>
        <taxon>Solanum</taxon>
    </lineage>
</organism>
<keyword evidence="2" id="KW-1185">Reference proteome</keyword>
<name>A0AAF0QMA7_SOLVR</name>
<sequence>MPLLCLAKFPIEKRFVCQKKLAVNTLCIKKHSVETILIRGDKILTLKSRYITT</sequence>